<evidence type="ECO:0000313" key="3">
    <source>
        <dbReference type="EMBL" id="KAI0510269.1"/>
    </source>
</evidence>
<dbReference type="OrthoDB" id="777296at2759"/>
<feature type="domain" description="Reverse transcriptase/retrotransposon-derived protein RNase H-like" evidence="2">
    <location>
        <begin position="159"/>
        <end position="197"/>
    </location>
</feature>
<proteinExistence type="predicted"/>
<dbReference type="PANTHER" id="PTHR33064:SF37">
    <property type="entry name" value="RIBONUCLEASE H"/>
    <property type="match status" value="1"/>
</dbReference>
<evidence type="ECO:0000259" key="2">
    <source>
        <dbReference type="Pfam" id="PF17919"/>
    </source>
</evidence>
<evidence type="ECO:0000259" key="1">
    <source>
        <dbReference type="Pfam" id="PF00078"/>
    </source>
</evidence>
<dbReference type="InterPro" id="IPR043502">
    <property type="entry name" value="DNA/RNA_pol_sf"/>
</dbReference>
<dbReference type="CDD" id="cd01647">
    <property type="entry name" value="RT_LTR"/>
    <property type="match status" value="1"/>
</dbReference>
<comment type="caution">
    <text evidence="3">The sequence shown here is derived from an EMBL/GenBank/DDBJ whole genome shotgun (WGS) entry which is preliminary data.</text>
</comment>
<reference evidence="3" key="1">
    <citation type="journal article" date="2022" name="Front. Genet.">
        <title>Chromosome-Scale Assembly of the Dendrobium nobile Genome Provides Insights Into the Molecular Mechanism of the Biosynthesis of the Medicinal Active Ingredient of Dendrobium.</title>
        <authorList>
            <person name="Xu Q."/>
            <person name="Niu S.-C."/>
            <person name="Li K.-L."/>
            <person name="Zheng P.-J."/>
            <person name="Zhang X.-J."/>
            <person name="Jia Y."/>
            <person name="Liu Y."/>
            <person name="Niu Y.-X."/>
            <person name="Yu L.-H."/>
            <person name="Chen D.-F."/>
            <person name="Zhang G.-Q."/>
        </authorList>
    </citation>
    <scope>NUCLEOTIDE SEQUENCE</scope>
    <source>
        <tissue evidence="3">Leaf</tissue>
    </source>
</reference>
<dbReference type="AlphaFoldDB" id="A0A8T3BB49"/>
<dbReference type="Pfam" id="PF00078">
    <property type="entry name" value="RVT_1"/>
    <property type="match status" value="1"/>
</dbReference>
<dbReference type="SMR" id="A0A8T3BB49"/>
<dbReference type="FunFam" id="3.30.70.270:FF:000020">
    <property type="entry name" value="Transposon Tf2-6 polyprotein-like Protein"/>
    <property type="match status" value="1"/>
</dbReference>
<dbReference type="SUPFAM" id="SSF56672">
    <property type="entry name" value="DNA/RNA polymerases"/>
    <property type="match status" value="1"/>
</dbReference>
<sequence>MEDLLQSTRWLYEWLVMPFGLSNALSTFMHLMDQNFQPFLSKFVIVYFDDIMIYSSDLQAHLHLWQVLEILRQKNLFFHPRKCFFLDKRIQFLGFLLSAEGIEMDPDKVRAIIKWPIPCSFTDVRRFHGLASFYHRFIARFSTIAAPLTELLKAEVFRWTQDAQTSFDELKEKMTTTPFLRLPDFNKIFQVECDASNV</sequence>
<dbReference type="InterPro" id="IPR051320">
    <property type="entry name" value="Viral_Replic_Matur_Polypro"/>
</dbReference>
<dbReference type="Pfam" id="PF17919">
    <property type="entry name" value="RT_RNaseH_2"/>
    <property type="match status" value="1"/>
</dbReference>
<accession>A0A8T3BB49</accession>
<dbReference type="Proteomes" id="UP000829196">
    <property type="component" value="Unassembled WGS sequence"/>
</dbReference>
<dbReference type="InterPro" id="IPR000477">
    <property type="entry name" value="RT_dom"/>
</dbReference>
<dbReference type="EMBL" id="JAGYWB010000009">
    <property type="protein sequence ID" value="KAI0510269.1"/>
    <property type="molecule type" value="Genomic_DNA"/>
</dbReference>
<dbReference type="InterPro" id="IPR043128">
    <property type="entry name" value="Rev_trsase/Diguanyl_cyclase"/>
</dbReference>
<organism evidence="3 4">
    <name type="scientific">Dendrobium nobile</name>
    <name type="common">Orchid</name>
    <dbReference type="NCBI Taxonomy" id="94219"/>
    <lineage>
        <taxon>Eukaryota</taxon>
        <taxon>Viridiplantae</taxon>
        <taxon>Streptophyta</taxon>
        <taxon>Embryophyta</taxon>
        <taxon>Tracheophyta</taxon>
        <taxon>Spermatophyta</taxon>
        <taxon>Magnoliopsida</taxon>
        <taxon>Liliopsida</taxon>
        <taxon>Asparagales</taxon>
        <taxon>Orchidaceae</taxon>
        <taxon>Epidendroideae</taxon>
        <taxon>Malaxideae</taxon>
        <taxon>Dendrobiinae</taxon>
        <taxon>Dendrobium</taxon>
    </lineage>
</organism>
<protein>
    <submittedName>
        <fullName evidence="3">Uncharacterized protein</fullName>
    </submittedName>
</protein>
<dbReference type="PANTHER" id="PTHR33064">
    <property type="entry name" value="POL PROTEIN"/>
    <property type="match status" value="1"/>
</dbReference>
<feature type="domain" description="Reverse transcriptase" evidence="1">
    <location>
        <begin position="9"/>
        <end position="95"/>
    </location>
</feature>
<dbReference type="InterPro" id="IPR041577">
    <property type="entry name" value="RT_RNaseH_2"/>
</dbReference>
<dbReference type="Gene3D" id="3.30.70.270">
    <property type="match status" value="2"/>
</dbReference>
<evidence type="ECO:0000313" key="4">
    <source>
        <dbReference type="Proteomes" id="UP000829196"/>
    </source>
</evidence>
<gene>
    <name evidence="3" type="ORF">KFK09_010870</name>
</gene>
<name>A0A8T3BB49_DENNO</name>
<keyword evidence="4" id="KW-1185">Reference proteome</keyword>